<dbReference type="SUPFAM" id="SSF57701">
    <property type="entry name" value="Zn2/Cys6 DNA-binding domain"/>
    <property type="match status" value="1"/>
</dbReference>
<dbReference type="PROSITE" id="PS00463">
    <property type="entry name" value="ZN2_CY6_FUNGAL_1"/>
    <property type="match status" value="1"/>
</dbReference>
<dbReference type="InterPro" id="IPR036864">
    <property type="entry name" value="Zn2-C6_fun-type_DNA-bd_sf"/>
</dbReference>
<evidence type="ECO:0000313" key="4">
    <source>
        <dbReference type="Proteomes" id="UP000800092"/>
    </source>
</evidence>
<dbReference type="InterPro" id="IPR001138">
    <property type="entry name" value="Zn2Cys6_DnaBD"/>
</dbReference>
<dbReference type="CDD" id="cd00067">
    <property type="entry name" value="GAL4"/>
    <property type="match status" value="1"/>
</dbReference>
<dbReference type="GO" id="GO:0008270">
    <property type="term" value="F:zinc ion binding"/>
    <property type="evidence" value="ECO:0007669"/>
    <property type="project" value="InterPro"/>
</dbReference>
<accession>A0A6A6HPN4</accession>
<dbReference type="InterPro" id="IPR053157">
    <property type="entry name" value="Sterol_Uptake_Regulator"/>
</dbReference>
<organism evidence="3 4">
    <name type="scientific">Viridothelium virens</name>
    <name type="common">Speckled blister lichen</name>
    <name type="synonym">Trypethelium virens</name>
    <dbReference type="NCBI Taxonomy" id="1048519"/>
    <lineage>
        <taxon>Eukaryota</taxon>
        <taxon>Fungi</taxon>
        <taxon>Dikarya</taxon>
        <taxon>Ascomycota</taxon>
        <taxon>Pezizomycotina</taxon>
        <taxon>Dothideomycetes</taxon>
        <taxon>Dothideomycetes incertae sedis</taxon>
        <taxon>Trypetheliales</taxon>
        <taxon>Trypetheliaceae</taxon>
        <taxon>Viridothelium</taxon>
    </lineage>
</organism>
<dbReference type="Pfam" id="PF00172">
    <property type="entry name" value="Zn_clus"/>
    <property type="match status" value="1"/>
</dbReference>
<dbReference type="PROSITE" id="PS50048">
    <property type="entry name" value="ZN2_CY6_FUNGAL_2"/>
    <property type="match status" value="1"/>
</dbReference>
<dbReference type="AlphaFoldDB" id="A0A6A6HPN4"/>
<dbReference type="Proteomes" id="UP000800092">
    <property type="component" value="Unassembled WGS sequence"/>
</dbReference>
<protein>
    <recommendedName>
        <fullName evidence="2">Zn(2)-C6 fungal-type domain-containing protein</fullName>
    </recommendedName>
</protein>
<evidence type="ECO:0000256" key="1">
    <source>
        <dbReference type="ARBA" id="ARBA00023242"/>
    </source>
</evidence>
<feature type="domain" description="Zn(2)-C6 fungal-type" evidence="2">
    <location>
        <begin position="19"/>
        <end position="49"/>
    </location>
</feature>
<dbReference type="SMART" id="SM00066">
    <property type="entry name" value="GAL4"/>
    <property type="match status" value="1"/>
</dbReference>
<dbReference type="Gene3D" id="4.10.240.10">
    <property type="entry name" value="Zn(2)-C6 fungal-type DNA-binding domain"/>
    <property type="match status" value="1"/>
</dbReference>
<dbReference type="PANTHER" id="PTHR47784">
    <property type="entry name" value="STEROL UPTAKE CONTROL PROTEIN 2"/>
    <property type="match status" value="1"/>
</dbReference>
<dbReference type="OrthoDB" id="416217at2759"/>
<keyword evidence="1" id="KW-0539">Nucleus</keyword>
<keyword evidence="4" id="KW-1185">Reference proteome</keyword>
<reference evidence="3" key="1">
    <citation type="journal article" date="2020" name="Stud. Mycol.">
        <title>101 Dothideomycetes genomes: a test case for predicting lifestyles and emergence of pathogens.</title>
        <authorList>
            <person name="Haridas S."/>
            <person name="Albert R."/>
            <person name="Binder M."/>
            <person name="Bloem J."/>
            <person name="Labutti K."/>
            <person name="Salamov A."/>
            <person name="Andreopoulos B."/>
            <person name="Baker S."/>
            <person name="Barry K."/>
            <person name="Bills G."/>
            <person name="Bluhm B."/>
            <person name="Cannon C."/>
            <person name="Castanera R."/>
            <person name="Culley D."/>
            <person name="Daum C."/>
            <person name="Ezra D."/>
            <person name="Gonzalez J."/>
            <person name="Henrissat B."/>
            <person name="Kuo A."/>
            <person name="Liang C."/>
            <person name="Lipzen A."/>
            <person name="Lutzoni F."/>
            <person name="Magnuson J."/>
            <person name="Mondo S."/>
            <person name="Nolan M."/>
            <person name="Ohm R."/>
            <person name="Pangilinan J."/>
            <person name="Park H.-J."/>
            <person name="Ramirez L."/>
            <person name="Alfaro M."/>
            <person name="Sun H."/>
            <person name="Tritt A."/>
            <person name="Yoshinaga Y."/>
            <person name="Zwiers L.-H."/>
            <person name="Turgeon B."/>
            <person name="Goodwin S."/>
            <person name="Spatafora J."/>
            <person name="Crous P."/>
            <person name="Grigoriev I."/>
        </authorList>
    </citation>
    <scope>NUCLEOTIDE SEQUENCE</scope>
    <source>
        <strain evidence="3">Tuck. ex Michener</strain>
    </source>
</reference>
<name>A0A6A6HPN4_VIRVR</name>
<dbReference type="GO" id="GO:0001228">
    <property type="term" value="F:DNA-binding transcription activator activity, RNA polymerase II-specific"/>
    <property type="evidence" value="ECO:0007669"/>
    <property type="project" value="TreeGrafter"/>
</dbReference>
<dbReference type="PANTHER" id="PTHR47784:SF5">
    <property type="entry name" value="STEROL UPTAKE CONTROL PROTEIN 2"/>
    <property type="match status" value="1"/>
</dbReference>
<evidence type="ECO:0000313" key="3">
    <source>
        <dbReference type="EMBL" id="KAF2239819.1"/>
    </source>
</evidence>
<evidence type="ECO:0000259" key="2">
    <source>
        <dbReference type="PROSITE" id="PS50048"/>
    </source>
</evidence>
<dbReference type="EMBL" id="ML991771">
    <property type="protein sequence ID" value="KAF2239819.1"/>
    <property type="molecule type" value="Genomic_DNA"/>
</dbReference>
<gene>
    <name evidence="3" type="ORF">EV356DRAFT_511137</name>
</gene>
<sequence>MAGDSGKRKIVPHHKVRTGCETCKRRRVKCDEVRPACSNCSLVGRKCIYHHVLPSYPVFSPADYLDRSTIRFSTRDMELLHHWTSATAFTIGGTDDLRVMMRDKLPIEGFAKPYLLHLILAVSSLHLAYLKPNENTVYSTLARHHYSAALPLFRANLQFMDETNCHALYGSSQLLAKYALACEKRPQRLLLSPILDSSAQTDWLMLIRGAYSIRDSHSQILRRGPMSCTASDCWNGVSDNVESPYKENLERVTSLINGSYSKYYATSSPMRLMEIGLLLRKLSSQQPSQEYPWIFFALLAQRRADAVFIFAHFCIILEKMNDDSVWYMRNWSRTLFDECLRCLDDYWLPHLAWPLSTISGED</sequence>
<proteinExistence type="predicted"/>